<feature type="compositionally biased region" description="Gly residues" evidence="1">
    <location>
        <begin position="38"/>
        <end position="47"/>
    </location>
</feature>
<proteinExistence type="predicted"/>
<reference evidence="3 4" key="1">
    <citation type="submission" date="2019-10" db="EMBL/GenBank/DDBJ databases">
        <authorList>
            <person name="Palmer J.M."/>
        </authorList>
    </citation>
    <scope>NUCLEOTIDE SEQUENCE [LARGE SCALE GENOMIC DNA]</scope>
    <source>
        <strain evidence="3 4">TWF730</strain>
    </source>
</reference>
<sequence>MQRLVDHRPILSVFLFSVLVLVDPIQAIGREKGKTKKGGCGGGGGEVGGRKAVGSGSVNTMGERKAKGKGQARNLFRLRDTKGRMVYGPASKVQRPNVSDVLRSGSDYLSPDSRADSKKVPAGNEDAPECLAVGTNDGV</sequence>
<organism evidence="3 4">
    <name type="scientific">Orbilia blumenaviensis</name>
    <dbReference type="NCBI Taxonomy" id="1796055"/>
    <lineage>
        <taxon>Eukaryota</taxon>
        <taxon>Fungi</taxon>
        <taxon>Dikarya</taxon>
        <taxon>Ascomycota</taxon>
        <taxon>Pezizomycotina</taxon>
        <taxon>Orbiliomycetes</taxon>
        <taxon>Orbiliales</taxon>
        <taxon>Orbiliaceae</taxon>
        <taxon>Orbilia</taxon>
    </lineage>
</organism>
<feature type="region of interest" description="Disordered" evidence="1">
    <location>
        <begin position="32"/>
        <end position="73"/>
    </location>
</feature>
<name>A0AAV9VFF9_9PEZI</name>
<accession>A0AAV9VFF9</accession>
<evidence type="ECO:0000256" key="2">
    <source>
        <dbReference type="SAM" id="SignalP"/>
    </source>
</evidence>
<comment type="caution">
    <text evidence="3">The sequence shown here is derived from an EMBL/GenBank/DDBJ whole genome shotgun (WGS) entry which is preliminary data.</text>
</comment>
<feature type="region of interest" description="Disordered" evidence="1">
    <location>
        <begin position="86"/>
        <end position="139"/>
    </location>
</feature>
<evidence type="ECO:0000256" key="1">
    <source>
        <dbReference type="SAM" id="MobiDB-lite"/>
    </source>
</evidence>
<dbReference type="Proteomes" id="UP001373714">
    <property type="component" value="Unassembled WGS sequence"/>
</dbReference>
<keyword evidence="4" id="KW-1185">Reference proteome</keyword>
<feature type="signal peptide" evidence="2">
    <location>
        <begin position="1"/>
        <end position="27"/>
    </location>
</feature>
<keyword evidence="2" id="KW-0732">Signal</keyword>
<protein>
    <submittedName>
        <fullName evidence="3">Uncharacterized protein</fullName>
    </submittedName>
</protein>
<feature type="chain" id="PRO_5043653796" evidence="2">
    <location>
        <begin position="28"/>
        <end position="139"/>
    </location>
</feature>
<evidence type="ECO:0000313" key="3">
    <source>
        <dbReference type="EMBL" id="KAK6360706.1"/>
    </source>
</evidence>
<dbReference type="EMBL" id="JAVHNS010000003">
    <property type="protein sequence ID" value="KAK6360706.1"/>
    <property type="molecule type" value="Genomic_DNA"/>
</dbReference>
<gene>
    <name evidence="3" type="ORF">TWF730_006835</name>
</gene>
<evidence type="ECO:0000313" key="4">
    <source>
        <dbReference type="Proteomes" id="UP001373714"/>
    </source>
</evidence>
<dbReference type="AlphaFoldDB" id="A0AAV9VFF9"/>